<dbReference type="AlphaFoldDB" id="A0A0F9PA76"/>
<organism evidence="1">
    <name type="scientific">marine sediment metagenome</name>
    <dbReference type="NCBI Taxonomy" id="412755"/>
    <lineage>
        <taxon>unclassified sequences</taxon>
        <taxon>metagenomes</taxon>
        <taxon>ecological metagenomes</taxon>
    </lineage>
</organism>
<gene>
    <name evidence="1" type="ORF">LCGC14_1163470</name>
</gene>
<accession>A0A0F9PA76</accession>
<comment type="caution">
    <text evidence="1">The sequence shown here is derived from an EMBL/GenBank/DDBJ whole genome shotgun (WGS) entry which is preliminary data.</text>
</comment>
<sequence length="318" mass="37350">MTDYKKIKSSMNEFDVFYISYDEPNAEENWADLQNKIPWSKRVHGVKGFDAAHKMCATNSETENFVTVDGDNKIDETFFDGKIEYNPDWVYSWAAKNHTNHLIYGNGGLKLWPKKLVLEMETHEASDNKEMVDFCWDLPYYQMNDCYSVSYNNASPYQAFRVGFREGVKLSLHEGKRVSNLQQVWYGNLKRLMIWMTVGADVENGIYTIFGARLGCYQTNLTDFDIRKIADYDWFNATWENEWVHLIEDQEKFINEYRRLCKEIQMSLELPIANLGKNQSKFFKATLENPARLGLIVPEKAGEERLIKNRFKNYEEKS</sequence>
<proteinExistence type="predicted"/>
<reference evidence="1" key="1">
    <citation type="journal article" date="2015" name="Nature">
        <title>Complex archaea that bridge the gap between prokaryotes and eukaryotes.</title>
        <authorList>
            <person name="Spang A."/>
            <person name="Saw J.H."/>
            <person name="Jorgensen S.L."/>
            <person name="Zaremba-Niedzwiedzka K."/>
            <person name="Martijn J."/>
            <person name="Lind A.E."/>
            <person name="van Eijk R."/>
            <person name="Schleper C."/>
            <person name="Guy L."/>
            <person name="Ettema T.J."/>
        </authorList>
    </citation>
    <scope>NUCLEOTIDE SEQUENCE</scope>
</reference>
<name>A0A0F9PA76_9ZZZZ</name>
<protein>
    <recommendedName>
        <fullName evidence="2">Glycosyltransferase 2-like domain-containing protein</fullName>
    </recommendedName>
</protein>
<dbReference type="EMBL" id="LAZR01005694">
    <property type="protein sequence ID" value="KKM97895.1"/>
    <property type="molecule type" value="Genomic_DNA"/>
</dbReference>
<evidence type="ECO:0000313" key="1">
    <source>
        <dbReference type="EMBL" id="KKM97895.1"/>
    </source>
</evidence>
<evidence type="ECO:0008006" key="2">
    <source>
        <dbReference type="Google" id="ProtNLM"/>
    </source>
</evidence>